<dbReference type="Pfam" id="PF01145">
    <property type="entry name" value="Band_7"/>
    <property type="match status" value="1"/>
</dbReference>
<proteinExistence type="predicted"/>
<feature type="region of interest" description="Disordered" evidence="1">
    <location>
        <begin position="231"/>
        <end position="260"/>
    </location>
</feature>
<name>A0ABW4TNZ6_9ACTN</name>
<dbReference type="InterPro" id="IPR001107">
    <property type="entry name" value="Band_7"/>
</dbReference>
<dbReference type="SUPFAM" id="SSF117892">
    <property type="entry name" value="Band 7/SPFH domain"/>
    <property type="match status" value="1"/>
</dbReference>
<sequence length="337" mass="36676">MAEITRLPLTRHLRSSATTHVRHVRRGRVVHDGPGLSFWYSPLTAALSEVPVDDREQPVFFHARTADFQDVAIQATVTFRFTDPSRAASRLDFEIGSNDGRWRSSPLEQVGGLLSQLAQQHAVALVAGLDLPTALTDGVTVVRDGVTAGLSGDPRLEAVGLEVADVRVVGITAEPELERALQTPVRELVQQEADKATFDRRATAVEHERAIAENELQNQIELARREEQLVAQRGQNERSRATEKAAADRIESQSAAENEEVRARARAEATRLAGAAEGEAETARMAAYEDVDQATLVALAMRELAGHLPEIGTLHLAPDTLAVLLDRLTATGDRESS</sequence>
<evidence type="ECO:0000313" key="3">
    <source>
        <dbReference type="EMBL" id="MFD1947691.1"/>
    </source>
</evidence>
<evidence type="ECO:0000259" key="2">
    <source>
        <dbReference type="Pfam" id="PF01145"/>
    </source>
</evidence>
<dbReference type="Proteomes" id="UP001597351">
    <property type="component" value="Unassembled WGS sequence"/>
</dbReference>
<feature type="compositionally biased region" description="Basic and acidic residues" evidence="1">
    <location>
        <begin position="235"/>
        <end position="251"/>
    </location>
</feature>
<dbReference type="Gene3D" id="3.30.479.30">
    <property type="entry name" value="Band 7 domain"/>
    <property type="match status" value="1"/>
</dbReference>
<dbReference type="EMBL" id="JBHUGD010000003">
    <property type="protein sequence ID" value="MFD1947691.1"/>
    <property type="molecule type" value="Genomic_DNA"/>
</dbReference>
<organism evidence="3 4">
    <name type="scientific">Nocardioides aestuarii</name>
    <dbReference type="NCBI Taxonomy" id="252231"/>
    <lineage>
        <taxon>Bacteria</taxon>
        <taxon>Bacillati</taxon>
        <taxon>Actinomycetota</taxon>
        <taxon>Actinomycetes</taxon>
        <taxon>Propionibacteriales</taxon>
        <taxon>Nocardioidaceae</taxon>
        <taxon>Nocardioides</taxon>
    </lineage>
</organism>
<gene>
    <name evidence="3" type="ORF">ACFSDE_12895</name>
</gene>
<feature type="domain" description="Band 7" evidence="2">
    <location>
        <begin position="27"/>
        <end position="196"/>
    </location>
</feature>
<accession>A0ABW4TNZ6</accession>
<evidence type="ECO:0000256" key="1">
    <source>
        <dbReference type="SAM" id="MobiDB-lite"/>
    </source>
</evidence>
<keyword evidence="4" id="KW-1185">Reference proteome</keyword>
<protein>
    <submittedName>
        <fullName evidence="3">SPFH domain-containing protein</fullName>
    </submittedName>
</protein>
<dbReference type="RefSeq" id="WP_343919008.1">
    <property type="nucleotide sequence ID" value="NZ_BAAAJT010000002.1"/>
</dbReference>
<reference evidence="4" key="1">
    <citation type="journal article" date="2019" name="Int. J. Syst. Evol. Microbiol.">
        <title>The Global Catalogue of Microorganisms (GCM) 10K type strain sequencing project: providing services to taxonomists for standard genome sequencing and annotation.</title>
        <authorList>
            <consortium name="The Broad Institute Genomics Platform"/>
            <consortium name="The Broad Institute Genome Sequencing Center for Infectious Disease"/>
            <person name="Wu L."/>
            <person name="Ma J."/>
        </authorList>
    </citation>
    <scope>NUCLEOTIDE SEQUENCE [LARGE SCALE GENOMIC DNA]</scope>
    <source>
        <strain evidence="4">CGMCC 1.12477</strain>
    </source>
</reference>
<evidence type="ECO:0000313" key="4">
    <source>
        <dbReference type="Proteomes" id="UP001597351"/>
    </source>
</evidence>
<comment type="caution">
    <text evidence="3">The sequence shown here is derived from an EMBL/GenBank/DDBJ whole genome shotgun (WGS) entry which is preliminary data.</text>
</comment>
<dbReference type="InterPro" id="IPR036013">
    <property type="entry name" value="Band_7/SPFH_dom_sf"/>
</dbReference>